<dbReference type="InterPro" id="IPR016187">
    <property type="entry name" value="CTDL_fold"/>
</dbReference>
<evidence type="ECO:0000256" key="1">
    <source>
        <dbReference type="ARBA" id="ARBA00004401"/>
    </source>
</evidence>
<dbReference type="Ensembl" id="ENSOABT00000078310.1">
    <property type="protein sequence ID" value="ENSOABP00000070429.1"/>
    <property type="gene ID" value="ENSOABG00000026470.1"/>
</dbReference>
<dbReference type="Proteomes" id="UP000472276">
    <property type="component" value="Unassembled WGS sequence"/>
</dbReference>
<reference evidence="5" key="2">
    <citation type="submission" date="2025-08" db="UniProtKB">
        <authorList>
            <consortium name="Ensembl"/>
        </authorList>
    </citation>
    <scope>IDENTIFICATION</scope>
</reference>
<keyword evidence="2" id="KW-0175">Coiled coil</keyword>
<accession>A0AAZ1XS15</accession>
<keyword evidence="6" id="KW-1185">Reference proteome</keyword>
<feature type="domain" description="C-type lectin" evidence="4">
    <location>
        <begin position="175"/>
        <end position="289"/>
    </location>
</feature>
<organism evidence="5 6">
    <name type="scientific">Oreochromis aureus</name>
    <name type="common">Israeli tilapia</name>
    <name type="synonym">Chromis aureus</name>
    <dbReference type="NCBI Taxonomy" id="47969"/>
    <lineage>
        <taxon>Eukaryota</taxon>
        <taxon>Metazoa</taxon>
        <taxon>Chordata</taxon>
        <taxon>Craniata</taxon>
        <taxon>Vertebrata</taxon>
        <taxon>Euteleostomi</taxon>
        <taxon>Actinopterygii</taxon>
        <taxon>Neopterygii</taxon>
        <taxon>Teleostei</taxon>
        <taxon>Neoteleostei</taxon>
        <taxon>Acanthomorphata</taxon>
        <taxon>Ovalentaria</taxon>
        <taxon>Cichlomorphae</taxon>
        <taxon>Cichliformes</taxon>
        <taxon>Cichlidae</taxon>
        <taxon>African cichlids</taxon>
        <taxon>Pseudocrenilabrinae</taxon>
        <taxon>Oreochromini</taxon>
        <taxon>Oreochromis</taxon>
    </lineage>
</organism>
<evidence type="ECO:0000313" key="5">
    <source>
        <dbReference type="Ensembl" id="ENSOABP00000070429.1"/>
    </source>
</evidence>
<sequence>MSSDIYAKPDLSTKVRYSRKEQEDRAEWEQREVDIYESTDEIRESYVHFKSEEGGPQTQSPPSVQKGSFRCATLALRVLCLLMLAGIIILSICYALNKSENKRLHAEYDKLNHVYNTKKNHTELQDELQDTKTNLTQLQSSYDKLSKNHSQLQEEVKKLKEKIEGKWCPDRWRRFGCSCYFKSTERKTWSDSRRDCQDKGADLVMINSKEEQKFVNELNMRGYSWIGLRAKQTSGGYKWEWVDGSALTETFWANGLQDPISDDNAVYCNYDWKCSQYTSSFLMTFICEK</sequence>
<proteinExistence type="predicted"/>
<evidence type="ECO:0000313" key="6">
    <source>
        <dbReference type="Proteomes" id="UP000472276"/>
    </source>
</evidence>
<dbReference type="InterPro" id="IPR050828">
    <property type="entry name" value="C-type_lectin/matrix_domain"/>
</dbReference>
<reference evidence="5" key="3">
    <citation type="submission" date="2025-09" db="UniProtKB">
        <authorList>
            <consortium name="Ensembl"/>
        </authorList>
    </citation>
    <scope>IDENTIFICATION</scope>
</reference>
<keyword evidence="3" id="KW-1133">Transmembrane helix</keyword>
<dbReference type="SMART" id="SM00034">
    <property type="entry name" value="CLECT"/>
    <property type="match status" value="1"/>
</dbReference>
<dbReference type="AlphaFoldDB" id="A0AAZ1XS15"/>
<evidence type="ECO:0000259" key="4">
    <source>
        <dbReference type="PROSITE" id="PS50041"/>
    </source>
</evidence>
<dbReference type="SUPFAM" id="SSF56436">
    <property type="entry name" value="C-type lectin-like"/>
    <property type="match status" value="1"/>
</dbReference>
<feature type="transmembrane region" description="Helical" evidence="3">
    <location>
        <begin position="74"/>
        <end position="96"/>
    </location>
</feature>
<name>A0AAZ1XS15_OREAU</name>
<dbReference type="PROSITE" id="PS50041">
    <property type="entry name" value="C_TYPE_LECTIN_2"/>
    <property type="match status" value="1"/>
</dbReference>
<keyword evidence="3" id="KW-0472">Membrane</keyword>
<comment type="subcellular location">
    <subcellularLocation>
        <location evidence="1">Cell membrane</location>
        <topology evidence="1">Single-pass type II membrane protein</topology>
    </subcellularLocation>
</comment>
<dbReference type="InterPro" id="IPR016186">
    <property type="entry name" value="C-type_lectin-like/link_sf"/>
</dbReference>
<dbReference type="PANTHER" id="PTHR45710:SF31">
    <property type="entry name" value="EARLY ACTIVATION ANTIGEN CD69"/>
    <property type="match status" value="1"/>
</dbReference>
<evidence type="ECO:0000256" key="3">
    <source>
        <dbReference type="SAM" id="Phobius"/>
    </source>
</evidence>
<reference evidence="6" key="1">
    <citation type="submission" date="2020-03" db="EMBL/GenBank/DDBJ databases">
        <title>Evolution of repeat sequences and sex chromosomes of tilapia species revealed by chromosome-level genomes.</title>
        <authorList>
            <person name="Xu L."/>
            <person name="Tao W."/>
            <person name="Wang D."/>
            <person name="Zhou Q."/>
        </authorList>
    </citation>
    <scope>NUCLEOTIDE SEQUENCE [LARGE SCALE GENOMIC DNA]</scope>
    <source>
        <strain evidence="6">Israel</strain>
    </source>
</reference>
<gene>
    <name evidence="5" type="primary">DCUN1D5</name>
</gene>
<dbReference type="InterPro" id="IPR001304">
    <property type="entry name" value="C-type_lectin-like"/>
</dbReference>
<evidence type="ECO:0000256" key="2">
    <source>
        <dbReference type="SAM" id="Coils"/>
    </source>
</evidence>
<feature type="coiled-coil region" evidence="2">
    <location>
        <begin position="121"/>
        <end position="162"/>
    </location>
</feature>
<dbReference type="Gene3D" id="3.10.100.10">
    <property type="entry name" value="Mannose-Binding Protein A, subunit A"/>
    <property type="match status" value="1"/>
</dbReference>
<keyword evidence="3" id="KW-0812">Transmembrane</keyword>
<protein>
    <recommendedName>
        <fullName evidence="4">C-type lectin domain-containing protein</fullName>
    </recommendedName>
</protein>
<dbReference type="GO" id="GO:0005886">
    <property type="term" value="C:plasma membrane"/>
    <property type="evidence" value="ECO:0007669"/>
    <property type="project" value="UniProtKB-SubCell"/>
</dbReference>
<dbReference type="PANTHER" id="PTHR45710">
    <property type="entry name" value="C-TYPE LECTIN DOMAIN-CONTAINING PROTEIN 180"/>
    <property type="match status" value="1"/>
</dbReference>
<dbReference type="Pfam" id="PF00059">
    <property type="entry name" value="Lectin_C"/>
    <property type="match status" value="1"/>
</dbReference>